<proteinExistence type="predicted"/>
<dbReference type="Gene3D" id="3.80.10.10">
    <property type="entry name" value="Ribonuclease Inhibitor"/>
    <property type="match status" value="1"/>
</dbReference>
<dbReference type="SUPFAM" id="SSF81383">
    <property type="entry name" value="F-box domain"/>
    <property type="match status" value="1"/>
</dbReference>
<dbReference type="PROSITE" id="PS50181">
    <property type="entry name" value="FBOX"/>
    <property type="match status" value="1"/>
</dbReference>
<dbReference type="STRING" id="6277.A0A498SLY5"/>
<gene>
    <name evidence="2" type="ORF">NAV_LOCUS5788</name>
</gene>
<dbReference type="AlphaFoldDB" id="A0A498SLY5"/>
<feature type="domain" description="F-box" evidence="1">
    <location>
        <begin position="81"/>
        <end position="128"/>
    </location>
</feature>
<dbReference type="CDD" id="cd09917">
    <property type="entry name" value="F-box_SF"/>
    <property type="match status" value="1"/>
</dbReference>
<dbReference type="Pfam" id="PF12937">
    <property type="entry name" value="F-box-like"/>
    <property type="match status" value="1"/>
</dbReference>
<evidence type="ECO:0000313" key="3">
    <source>
        <dbReference type="Proteomes" id="UP000276991"/>
    </source>
</evidence>
<organism evidence="2 3">
    <name type="scientific">Acanthocheilonema viteae</name>
    <name type="common">Filarial nematode worm</name>
    <name type="synonym">Dipetalonema viteae</name>
    <dbReference type="NCBI Taxonomy" id="6277"/>
    <lineage>
        <taxon>Eukaryota</taxon>
        <taxon>Metazoa</taxon>
        <taxon>Ecdysozoa</taxon>
        <taxon>Nematoda</taxon>
        <taxon>Chromadorea</taxon>
        <taxon>Rhabditida</taxon>
        <taxon>Spirurina</taxon>
        <taxon>Spiruromorpha</taxon>
        <taxon>Filarioidea</taxon>
        <taxon>Onchocercidae</taxon>
        <taxon>Acanthocheilonema</taxon>
    </lineage>
</organism>
<keyword evidence="3" id="KW-1185">Reference proteome</keyword>
<dbReference type="InterPro" id="IPR001810">
    <property type="entry name" value="F-box_dom"/>
</dbReference>
<evidence type="ECO:0000259" key="1">
    <source>
        <dbReference type="PROSITE" id="PS50181"/>
    </source>
</evidence>
<dbReference type="GO" id="GO:0019005">
    <property type="term" value="C:SCF ubiquitin ligase complex"/>
    <property type="evidence" value="ECO:0007669"/>
    <property type="project" value="TreeGrafter"/>
</dbReference>
<dbReference type="SUPFAM" id="SSF52047">
    <property type="entry name" value="RNI-like"/>
    <property type="match status" value="1"/>
</dbReference>
<dbReference type="InterPro" id="IPR036047">
    <property type="entry name" value="F-box-like_dom_sf"/>
</dbReference>
<protein>
    <recommendedName>
        <fullName evidence="1">F-box domain-containing protein</fullName>
    </recommendedName>
</protein>
<dbReference type="PANTHER" id="PTHR13318:SF190">
    <property type="entry name" value="PARTNER OF PAIRED, ISOFORM B"/>
    <property type="match status" value="1"/>
</dbReference>
<dbReference type="EMBL" id="UPTC01001069">
    <property type="protein sequence ID" value="VBB30997.1"/>
    <property type="molecule type" value="Genomic_DNA"/>
</dbReference>
<reference evidence="2 3" key="1">
    <citation type="submission" date="2018-08" db="EMBL/GenBank/DDBJ databases">
        <authorList>
            <person name="Laetsch R D."/>
            <person name="Stevens L."/>
            <person name="Kumar S."/>
            <person name="Blaxter L. M."/>
        </authorList>
    </citation>
    <scope>NUCLEOTIDE SEQUENCE [LARGE SCALE GENOMIC DNA]</scope>
</reference>
<dbReference type="OrthoDB" id="3219396at2759"/>
<accession>A0A498SLY5</accession>
<dbReference type="Gene3D" id="1.20.1280.50">
    <property type="match status" value="1"/>
</dbReference>
<dbReference type="PANTHER" id="PTHR13318">
    <property type="entry name" value="PARTNER OF PAIRED, ISOFORM B-RELATED"/>
    <property type="match status" value="1"/>
</dbReference>
<dbReference type="GO" id="GO:0031146">
    <property type="term" value="P:SCF-dependent proteasomal ubiquitin-dependent protein catabolic process"/>
    <property type="evidence" value="ECO:0007669"/>
    <property type="project" value="TreeGrafter"/>
</dbReference>
<dbReference type="Proteomes" id="UP000276991">
    <property type="component" value="Unassembled WGS sequence"/>
</dbReference>
<sequence length="587" mass="67924">MDAITESPGRYWPVSRKYDTIDGRYKFFKAAHACRMQRCYPIIQLGHASYTSVRRYNKISMGSKMDVDELTTFSDAKEETVTTINDLPNDILLTIFAYCHPIDLIHCFSLVSRRWNYLANHSALFTEVRVLVNDLSLEYGSVERFFQRNSQHLRKLCIDCSVPLPSASVNALFDICFPNVVHLDIGSFKGTIGNYLMSQEKMNTALLTKLSDSFPNIETLHMDEVERCSIYDRGGEEWNEVLEMLFEDETIFPKMRNFFMGNINRYCFETGAKLSICKRPLSLFHVRDGATKLNFFDIPISPWKSTLTELHLGFFIENEDFQYIAHLHNLKVFSLARCLNTSDMAFAPLKNLYNLEELRINCGGEDCDLSNEGMIALFTLPYKEPEKSFPYRLKHLEIANFHACRTGLLRAIDYNCPELKTLGVPYNKYMDDEAVPFIISNFKHLIFLNLSKLGDCYKDEVWSNLNDNDLPNLRLLKLHGNEVNIENLRHLNIKRPKLLISTSLNYFINWSETESGYIFHDTFNGDIRAVENDLRQINGFCDFTITSLPVFCDVRRGSAMRTSSFDSYYYTHKAKQPYKISVDDDSV</sequence>
<evidence type="ECO:0000313" key="2">
    <source>
        <dbReference type="EMBL" id="VBB30997.1"/>
    </source>
</evidence>
<name>A0A498SLY5_ACAVI</name>
<dbReference type="InterPro" id="IPR032675">
    <property type="entry name" value="LRR_dom_sf"/>
</dbReference>